<feature type="compositionally biased region" description="Polar residues" evidence="1">
    <location>
        <begin position="12"/>
        <end position="25"/>
    </location>
</feature>
<dbReference type="Proteomes" id="UP001063166">
    <property type="component" value="Unassembled WGS sequence"/>
</dbReference>
<feature type="compositionally biased region" description="Basic and acidic residues" evidence="1">
    <location>
        <begin position="69"/>
        <end position="78"/>
    </location>
</feature>
<sequence>MGARYDAHRHPTATTPTGASESLPTDSEPGERGRRWMMRPLGWARRAGGAQEREPATLMAAATTTEDPESPRGDSDHHAHPRTWPSTGREAYERSHIGGRGPAHR</sequence>
<gene>
    <name evidence="2" type="ORF">LshimejAT787_1500540</name>
</gene>
<feature type="region of interest" description="Disordered" evidence="1">
    <location>
        <begin position="1"/>
        <end position="105"/>
    </location>
</feature>
<protein>
    <submittedName>
        <fullName evidence="2">Uncharacterized protein</fullName>
    </submittedName>
</protein>
<dbReference type="EMBL" id="BRPK01000015">
    <property type="protein sequence ID" value="GLB43870.1"/>
    <property type="molecule type" value="Genomic_DNA"/>
</dbReference>
<evidence type="ECO:0000313" key="2">
    <source>
        <dbReference type="EMBL" id="GLB43870.1"/>
    </source>
</evidence>
<proteinExistence type="predicted"/>
<keyword evidence="3" id="KW-1185">Reference proteome</keyword>
<organism evidence="2 3">
    <name type="scientific">Lyophyllum shimeji</name>
    <name type="common">Hon-shimeji</name>
    <name type="synonym">Tricholoma shimeji</name>
    <dbReference type="NCBI Taxonomy" id="47721"/>
    <lineage>
        <taxon>Eukaryota</taxon>
        <taxon>Fungi</taxon>
        <taxon>Dikarya</taxon>
        <taxon>Basidiomycota</taxon>
        <taxon>Agaricomycotina</taxon>
        <taxon>Agaricomycetes</taxon>
        <taxon>Agaricomycetidae</taxon>
        <taxon>Agaricales</taxon>
        <taxon>Tricholomatineae</taxon>
        <taxon>Lyophyllaceae</taxon>
        <taxon>Lyophyllum</taxon>
    </lineage>
</organism>
<name>A0A9P3UTQ3_LYOSH</name>
<evidence type="ECO:0000256" key="1">
    <source>
        <dbReference type="SAM" id="MobiDB-lite"/>
    </source>
</evidence>
<comment type="caution">
    <text evidence="2">The sequence shown here is derived from an EMBL/GenBank/DDBJ whole genome shotgun (WGS) entry which is preliminary data.</text>
</comment>
<dbReference type="AlphaFoldDB" id="A0A9P3UTQ3"/>
<reference evidence="2" key="1">
    <citation type="submission" date="2022-07" db="EMBL/GenBank/DDBJ databases">
        <title>The genome of Lyophyllum shimeji provides insight into the initial evolution of ectomycorrhizal fungal genome.</title>
        <authorList>
            <person name="Kobayashi Y."/>
            <person name="Shibata T."/>
            <person name="Hirakawa H."/>
            <person name="Shigenobu S."/>
            <person name="Nishiyama T."/>
            <person name="Yamada A."/>
            <person name="Hasebe M."/>
            <person name="Kawaguchi M."/>
        </authorList>
    </citation>
    <scope>NUCLEOTIDE SEQUENCE</scope>
    <source>
        <strain evidence="2">AT787</strain>
    </source>
</reference>
<evidence type="ECO:0000313" key="3">
    <source>
        <dbReference type="Proteomes" id="UP001063166"/>
    </source>
</evidence>
<accession>A0A9P3UTQ3</accession>